<evidence type="ECO:0000256" key="4">
    <source>
        <dbReference type="ARBA" id="ARBA00013189"/>
    </source>
</evidence>
<evidence type="ECO:0000256" key="7">
    <source>
        <dbReference type="ARBA" id="ARBA00023235"/>
    </source>
</evidence>
<proteinExistence type="inferred from homology"/>
<comment type="catalytic activity">
    <reaction evidence="1 8">
        <text>UDP-alpha-D-glucose = UDP-alpha-D-galactose</text>
        <dbReference type="Rhea" id="RHEA:22168"/>
        <dbReference type="ChEBI" id="CHEBI:58885"/>
        <dbReference type="ChEBI" id="CHEBI:66914"/>
        <dbReference type="EC" id="5.1.3.2"/>
    </reaction>
</comment>
<dbReference type="CDD" id="cd05247">
    <property type="entry name" value="UDP_G4E_1_SDR_e"/>
    <property type="match status" value="1"/>
</dbReference>
<dbReference type="InterPro" id="IPR036291">
    <property type="entry name" value="NAD(P)-bd_dom_sf"/>
</dbReference>
<dbReference type="eggNOG" id="COG1087">
    <property type="taxonomic scope" value="Bacteria"/>
</dbReference>
<comment type="subunit">
    <text evidence="8">Homodimer.</text>
</comment>
<evidence type="ECO:0000313" key="10">
    <source>
        <dbReference type="EMBL" id="KGG09059.1"/>
    </source>
</evidence>
<dbReference type="UniPathway" id="UPA00214"/>
<dbReference type="Gene3D" id="3.40.50.720">
    <property type="entry name" value="NAD(P)-binding Rossmann-like Domain"/>
    <property type="match status" value="1"/>
</dbReference>
<feature type="domain" description="NAD(P)-binding" evidence="9">
    <location>
        <begin position="2"/>
        <end position="332"/>
    </location>
</feature>
<dbReference type="SUPFAM" id="SSF51735">
    <property type="entry name" value="NAD(P)-binding Rossmann-fold domains"/>
    <property type="match status" value="1"/>
</dbReference>
<evidence type="ECO:0000256" key="2">
    <source>
        <dbReference type="ARBA" id="ARBA00001911"/>
    </source>
</evidence>
<keyword evidence="8" id="KW-0119">Carbohydrate metabolism</keyword>
<evidence type="ECO:0000256" key="1">
    <source>
        <dbReference type="ARBA" id="ARBA00000083"/>
    </source>
</evidence>
<dbReference type="Gene3D" id="3.90.25.10">
    <property type="entry name" value="UDP-galactose 4-epimerase, domain 1"/>
    <property type="match status" value="1"/>
</dbReference>
<name>A0A0A2B8Y4_PROMR</name>
<comment type="cofactor">
    <cofactor evidence="2 8">
        <name>NAD(+)</name>
        <dbReference type="ChEBI" id="CHEBI:57540"/>
    </cofactor>
</comment>
<reference evidence="11" key="1">
    <citation type="journal article" date="2014" name="Sci. Data">
        <title>Genomes of diverse isolates of the marine cyanobacterium Prochlorococcus.</title>
        <authorList>
            <person name="Biller S."/>
            <person name="Berube P."/>
            <person name="Thompson J."/>
            <person name="Kelly L."/>
            <person name="Roggensack S."/>
            <person name="Awad L."/>
            <person name="Roache-Johnson K."/>
            <person name="Ding H."/>
            <person name="Giovannoni S.J."/>
            <person name="Moore L.R."/>
            <person name="Chisholm S.W."/>
        </authorList>
    </citation>
    <scope>NUCLEOTIDE SEQUENCE [LARGE SCALE GENOMIC DNA]</scope>
    <source>
        <strain evidence="11">SB</strain>
    </source>
</reference>
<dbReference type="InterPro" id="IPR016040">
    <property type="entry name" value="NAD(P)-bd_dom"/>
</dbReference>
<keyword evidence="7 8" id="KW-0413">Isomerase</keyword>
<comment type="similarity">
    <text evidence="3 8">Belongs to the NAD(P)-dependent epimerase/dehydratase family.</text>
</comment>
<dbReference type="EC" id="5.1.3.2" evidence="4 8"/>
<evidence type="ECO:0000256" key="8">
    <source>
        <dbReference type="RuleBase" id="RU366046"/>
    </source>
</evidence>
<dbReference type="InterPro" id="IPR005886">
    <property type="entry name" value="UDP_G4E"/>
</dbReference>
<evidence type="ECO:0000256" key="5">
    <source>
        <dbReference type="ARBA" id="ARBA00018569"/>
    </source>
</evidence>
<evidence type="ECO:0000259" key="9">
    <source>
        <dbReference type="Pfam" id="PF16363"/>
    </source>
</evidence>
<accession>A0A0A2B8Y4</accession>
<organism evidence="10 11">
    <name type="scientific">Prochlorococcus marinus str. SB</name>
    <dbReference type="NCBI Taxonomy" id="59926"/>
    <lineage>
        <taxon>Bacteria</taxon>
        <taxon>Bacillati</taxon>
        <taxon>Cyanobacteriota</taxon>
        <taxon>Cyanophyceae</taxon>
        <taxon>Synechococcales</taxon>
        <taxon>Prochlorococcaceae</taxon>
        <taxon>Prochlorococcus</taxon>
    </lineage>
</organism>
<dbReference type="GO" id="GO:0006012">
    <property type="term" value="P:galactose metabolic process"/>
    <property type="evidence" value="ECO:0007669"/>
    <property type="project" value="UniProtKB-UniPathway"/>
</dbReference>
<dbReference type="AlphaFoldDB" id="A0A0A2B8Y4"/>
<dbReference type="STRING" id="59926.EV02_1737"/>
<dbReference type="Proteomes" id="UP000030345">
    <property type="component" value="Unassembled WGS sequence"/>
</dbReference>
<dbReference type="NCBIfam" id="TIGR01179">
    <property type="entry name" value="galE"/>
    <property type="match status" value="1"/>
</dbReference>
<comment type="pathway">
    <text evidence="8">Carbohydrate metabolism; galactose metabolism.</text>
</comment>
<gene>
    <name evidence="10" type="ORF">EV02_1737</name>
</gene>
<evidence type="ECO:0000313" key="11">
    <source>
        <dbReference type="Proteomes" id="UP000030345"/>
    </source>
</evidence>
<dbReference type="EMBL" id="JNAS01000002">
    <property type="protein sequence ID" value="KGG09059.1"/>
    <property type="molecule type" value="Genomic_DNA"/>
</dbReference>
<dbReference type="Pfam" id="PF16363">
    <property type="entry name" value="GDP_Man_Dehyd"/>
    <property type="match status" value="1"/>
</dbReference>
<evidence type="ECO:0000256" key="3">
    <source>
        <dbReference type="ARBA" id="ARBA00007637"/>
    </source>
</evidence>
<dbReference type="PANTHER" id="PTHR43725">
    <property type="entry name" value="UDP-GLUCOSE 4-EPIMERASE"/>
    <property type="match status" value="1"/>
</dbReference>
<evidence type="ECO:0000256" key="6">
    <source>
        <dbReference type="ARBA" id="ARBA00023027"/>
    </source>
</evidence>
<dbReference type="GO" id="GO:0005829">
    <property type="term" value="C:cytosol"/>
    <property type="evidence" value="ECO:0007669"/>
    <property type="project" value="TreeGrafter"/>
</dbReference>
<dbReference type="GO" id="GO:0003978">
    <property type="term" value="F:UDP-glucose 4-epimerase activity"/>
    <property type="evidence" value="ECO:0007669"/>
    <property type="project" value="UniProtKB-UniRule"/>
</dbReference>
<dbReference type="PANTHER" id="PTHR43725:SF47">
    <property type="entry name" value="UDP-GLUCOSE 4-EPIMERASE"/>
    <property type="match status" value="1"/>
</dbReference>
<comment type="caution">
    <text evidence="10">The sequence shown here is derived from an EMBL/GenBank/DDBJ whole genome shotgun (WGS) entry which is preliminary data.</text>
</comment>
<keyword evidence="6 8" id="KW-0520">NAD</keyword>
<protein>
    <recommendedName>
        <fullName evidence="5 8">UDP-glucose 4-epimerase</fullName>
        <ecNumber evidence="4 8">5.1.3.2</ecNumber>
    </recommendedName>
</protein>
<sequence length="346" mass="39146">MTGGAGFIGSHTCLLLLERGYEIFVIDSFCNSSAKSLEKVLMILLRFNNDLKDKLHLIKGDLKNISDIEKIFKNCLKQFKKVEGVIHFAGLKSVFDSVMDPLSYWENNVIGTINLLKVMEKYDCRTIVFSSSATVYKAKSDKLLTEGDFCEPVNPYGFTKLTIERILSDLNKNNDQWRIASLRYFNPVGAHESGLIGEDPTGKPNNIYPQITRVAIGKLPEIKIFGSDWPTHDGTGIRDYIHVIDLAEGHLCALEYLSNQKPQMLTINLGTGKGTSVLEFIKIFENTNKVKVPFSFHERRQGDNAFVVADNSLAKSILDWKPKRNIEDICRDGWKWQLQNPNGYSE</sequence>